<dbReference type="InterPro" id="IPR013883">
    <property type="entry name" value="TF_Iwr1_dom"/>
</dbReference>
<feature type="compositionally biased region" description="Acidic residues" evidence="10">
    <location>
        <begin position="189"/>
        <end position="201"/>
    </location>
</feature>
<evidence type="ECO:0000256" key="5">
    <source>
        <dbReference type="ARBA" id="ARBA00017036"/>
    </source>
</evidence>
<keyword evidence="8" id="KW-0653">Protein transport</keyword>
<evidence type="ECO:0000259" key="11">
    <source>
        <dbReference type="Pfam" id="PF08574"/>
    </source>
</evidence>
<comment type="function">
    <text evidence="1">Directs RNA polymerase II nuclear import.</text>
</comment>
<evidence type="ECO:0000256" key="10">
    <source>
        <dbReference type="SAM" id="MobiDB-lite"/>
    </source>
</evidence>
<dbReference type="InterPro" id="IPR040218">
    <property type="entry name" value="SLC7A6OS"/>
</dbReference>
<dbReference type="Pfam" id="PF08574">
    <property type="entry name" value="Iwr1"/>
    <property type="match status" value="1"/>
</dbReference>
<accession>A0AAN4Z335</accession>
<dbReference type="Proteomes" id="UP001328107">
    <property type="component" value="Unassembled WGS sequence"/>
</dbReference>
<reference evidence="13" key="1">
    <citation type="submission" date="2022-10" db="EMBL/GenBank/DDBJ databases">
        <title>Genome assembly of Pristionchus species.</title>
        <authorList>
            <person name="Yoshida K."/>
            <person name="Sommer R.J."/>
        </authorList>
    </citation>
    <scope>NUCLEOTIDE SEQUENCE [LARGE SCALE GENOMIC DNA]</scope>
    <source>
        <strain evidence="13">RS5460</strain>
    </source>
</reference>
<dbReference type="PANTHER" id="PTHR31196:SF2">
    <property type="entry name" value="RNA POLYMERASE II NUCLEAR LOCALIZATION PROTEIN SLC7A6OS-RELATED"/>
    <property type="match status" value="1"/>
</dbReference>
<feature type="compositionally biased region" description="Acidic residues" evidence="10">
    <location>
        <begin position="236"/>
        <end position="246"/>
    </location>
</feature>
<evidence type="ECO:0000256" key="3">
    <source>
        <dbReference type="ARBA" id="ARBA00004496"/>
    </source>
</evidence>
<keyword evidence="13" id="KW-1185">Reference proteome</keyword>
<dbReference type="GO" id="GO:0015031">
    <property type="term" value="P:protein transport"/>
    <property type="evidence" value="ECO:0007669"/>
    <property type="project" value="UniProtKB-KW"/>
</dbReference>
<feature type="compositionally biased region" description="Acidic residues" evidence="10">
    <location>
        <begin position="254"/>
        <end position="265"/>
    </location>
</feature>
<evidence type="ECO:0000313" key="12">
    <source>
        <dbReference type="EMBL" id="GMR33233.1"/>
    </source>
</evidence>
<dbReference type="PANTHER" id="PTHR31196">
    <property type="entry name" value="RNA POLYMERASE II NUCLEAR LOCALIZATION PROTEIN SLC7A6OS-RELATED"/>
    <property type="match status" value="1"/>
</dbReference>
<feature type="compositionally biased region" description="Acidic residues" evidence="10">
    <location>
        <begin position="210"/>
        <end position="224"/>
    </location>
</feature>
<comment type="caution">
    <text evidence="12">The sequence shown here is derived from an EMBL/GenBank/DDBJ whole genome shotgun (WGS) entry which is preliminary data.</text>
</comment>
<sequence>YSSRMDTIIRVRRKRGAEPAEALVLSLKKARTDDGESPQRVVFSLWKNAQPAAVAPDTVEERHRLIDWELSGSGVKDAQPVVEGVAGDQREGNENEELSFVSDDAIGEIGEVEKPVRKRDDDVILCNGAPLQPAAALAGAECDDVFDFYRVAHPNGELVFEDEEEKEWEIAVATKQEMLAYIGAMDGIDLESEPDSEDSNDENNWRNDYPDESSDDDEDAEDDEYGRRRRRPGQYGDEEYGGSSDEDGFRYGGEETEDDEDDELAEGWRNFRIG</sequence>
<feature type="domain" description="Transcription factor Iwr1" evidence="11">
    <location>
        <begin position="145"/>
        <end position="212"/>
    </location>
</feature>
<evidence type="ECO:0000256" key="4">
    <source>
        <dbReference type="ARBA" id="ARBA00010218"/>
    </source>
</evidence>
<dbReference type="AlphaFoldDB" id="A0AAN4Z335"/>
<feature type="region of interest" description="Disordered" evidence="10">
    <location>
        <begin position="189"/>
        <end position="274"/>
    </location>
</feature>
<evidence type="ECO:0000256" key="8">
    <source>
        <dbReference type="ARBA" id="ARBA00022927"/>
    </source>
</evidence>
<proteinExistence type="inferred from homology"/>
<evidence type="ECO:0000313" key="13">
    <source>
        <dbReference type="Proteomes" id="UP001328107"/>
    </source>
</evidence>
<evidence type="ECO:0000256" key="9">
    <source>
        <dbReference type="ARBA" id="ARBA00023242"/>
    </source>
</evidence>
<evidence type="ECO:0000256" key="1">
    <source>
        <dbReference type="ARBA" id="ARBA00003202"/>
    </source>
</evidence>
<keyword evidence="9" id="KW-0539">Nucleus</keyword>
<gene>
    <name evidence="12" type="ORF">PMAYCL1PPCAC_03428</name>
</gene>
<evidence type="ECO:0000256" key="6">
    <source>
        <dbReference type="ARBA" id="ARBA00022448"/>
    </source>
</evidence>
<dbReference type="GO" id="GO:0005737">
    <property type="term" value="C:cytoplasm"/>
    <property type="evidence" value="ECO:0007669"/>
    <property type="project" value="UniProtKB-SubCell"/>
</dbReference>
<keyword evidence="7" id="KW-0963">Cytoplasm</keyword>
<dbReference type="EMBL" id="BTRK01000001">
    <property type="protein sequence ID" value="GMR33233.1"/>
    <property type="molecule type" value="Genomic_DNA"/>
</dbReference>
<comment type="subcellular location">
    <subcellularLocation>
        <location evidence="3">Cytoplasm</location>
    </subcellularLocation>
    <subcellularLocation>
        <location evidence="2">Nucleus</location>
    </subcellularLocation>
</comment>
<organism evidence="12 13">
    <name type="scientific">Pristionchus mayeri</name>
    <dbReference type="NCBI Taxonomy" id="1317129"/>
    <lineage>
        <taxon>Eukaryota</taxon>
        <taxon>Metazoa</taxon>
        <taxon>Ecdysozoa</taxon>
        <taxon>Nematoda</taxon>
        <taxon>Chromadorea</taxon>
        <taxon>Rhabditida</taxon>
        <taxon>Rhabditina</taxon>
        <taxon>Diplogasteromorpha</taxon>
        <taxon>Diplogasteroidea</taxon>
        <taxon>Neodiplogasteridae</taxon>
        <taxon>Pristionchus</taxon>
    </lineage>
</organism>
<protein>
    <recommendedName>
        <fullName evidence="5">Probable RNA polymerase II nuclear localization protein SLC7A6OS</fullName>
    </recommendedName>
</protein>
<keyword evidence="6" id="KW-0813">Transport</keyword>
<comment type="similarity">
    <text evidence="4">Belongs to the IWR1/SLC7A6OS family.</text>
</comment>
<evidence type="ECO:0000256" key="2">
    <source>
        <dbReference type="ARBA" id="ARBA00004123"/>
    </source>
</evidence>
<dbReference type="GO" id="GO:0005634">
    <property type="term" value="C:nucleus"/>
    <property type="evidence" value="ECO:0007669"/>
    <property type="project" value="UniProtKB-SubCell"/>
</dbReference>
<name>A0AAN4Z335_9BILA</name>
<feature type="non-terminal residue" evidence="12">
    <location>
        <position position="1"/>
    </location>
</feature>
<evidence type="ECO:0000256" key="7">
    <source>
        <dbReference type="ARBA" id="ARBA00022490"/>
    </source>
</evidence>